<sequence length="189" mass="21388">MEVDLARLGQSLVLKEEEDLGVVMPARIWHSYPDSGAFHPVGCVLSYKPYHLEALKTVLKSSLNLAKECRSPSLRMIALMLEHDNPTEVDLSWCDFHVHIHGLPLGKMTFEIASFIGQKLGHLKDCDLSKGPKLGFIMCLRIAINVSKPLPQSLKLQTVLGDKHTVTFTYECLPNFCYLWADWTYFEVV</sequence>
<protein>
    <submittedName>
        <fullName evidence="1">Uncharacterized protein</fullName>
    </submittedName>
</protein>
<accession>A0AAW2LLM7</accession>
<organism evidence="1">
    <name type="scientific">Sesamum radiatum</name>
    <name type="common">Black benniseed</name>
    <dbReference type="NCBI Taxonomy" id="300843"/>
    <lineage>
        <taxon>Eukaryota</taxon>
        <taxon>Viridiplantae</taxon>
        <taxon>Streptophyta</taxon>
        <taxon>Embryophyta</taxon>
        <taxon>Tracheophyta</taxon>
        <taxon>Spermatophyta</taxon>
        <taxon>Magnoliopsida</taxon>
        <taxon>eudicotyledons</taxon>
        <taxon>Gunneridae</taxon>
        <taxon>Pentapetalae</taxon>
        <taxon>asterids</taxon>
        <taxon>lamiids</taxon>
        <taxon>Lamiales</taxon>
        <taxon>Pedaliaceae</taxon>
        <taxon>Sesamum</taxon>
    </lineage>
</organism>
<dbReference type="EMBL" id="JACGWJ010000024">
    <property type="protein sequence ID" value="KAL0319923.1"/>
    <property type="molecule type" value="Genomic_DNA"/>
</dbReference>
<proteinExistence type="predicted"/>
<gene>
    <name evidence="1" type="ORF">Sradi_5253800</name>
</gene>
<dbReference type="AlphaFoldDB" id="A0AAW2LLM7"/>
<comment type="caution">
    <text evidence="1">The sequence shown here is derived from an EMBL/GenBank/DDBJ whole genome shotgun (WGS) entry which is preliminary data.</text>
</comment>
<reference evidence="1" key="1">
    <citation type="submission" date="2020-06" db="EMBL/GenBank/DDBJ databases">
        <authorList>
            <person name="Li T."/>
            <person name="Hu X."/>
            <person name="Zhang T."/>
            <person name="Song X."/>
            <person name="Zhang H."/>
            <person name="Dai N."/>
            <person name="Sheng W."/>
            <person name="Hou X."/>
            <person name="Wei L."/>
        </authorList>
    </citation>
    <scope>NUCLEOTIDE SEQUENCE</scope>
    <source>
        <strain evidence="1">G02</strain>
        <tissue evidence="1">Leaf</tissue>
    </source>
</reference>
<name>A0AAW2LLM7_SESRA</name>
<reference evidence="1" key="2">
    <citation type="journal article" date="2024" name="Plant">
        <title>Genomic evolution and insights into agronomic trait innovations of Sesamum species.</title>
        <authorList>
            <person name="Miao H."/>
            <person name="Wang L."/>
            <person name="Qu L."/>
            <person name="Liu H."/>
            <person name="Sun Y."/>
            <person name="Le M."/>
            <person name="Wang Q."/>
            <person name="Wei S."/>
            <person name="Zheng Y."/>
            <person name="Lin W."/>
            <person name="Duan Y."/>
            <person name="Cao H."/>
            <person name="Xiong S."/>
            <person name="Wang X."/>
            <person name="Wei L."/>
            <person name="Li C."/>
            <person name="Ma Q."/>
            <person name="Ju M."/>
            <person name="Zhao R."/>
            <person name="Li G."/>
            <person name="Mu C."/>
            <person name="Tian Q."/>
            <person name="Mei H."/>
            <person name="Zhang T."/>
            <person name="Gao T."/>
            <person name="Zhang H."/>
        </authorList>
    </citation>
    <scope>NUCLEOTIDE SEQUENCE</scope>
    <source>
        <strain evidence="1">G02</strain>
    </source>
</reference>
<evidence type="ECO:0000313" key="1">
    <source>
        <dbReference type="EMBL" id="KAL0319923.1"/>
    </source>
</evidence>